<protein>
    <submittedName>
        <fullName evidence="1">Uncharacterized protein</fullName>
    </submittedName>
</protein>
<dbReference type="InParanoid" id="A0A3Q7GKD6"/>
<dbReference type="Gramene" id="Solyc05g024190.3.1">
    <property type="protein sequence ID" value="Solyc05g024190.3.1"/>
    <property type="gene ID" value="Solyc05g024190.3"/>
</dbReference>
<reference evidence="1" key="1">
    <citation type="journal article" date="2012" name="Nature">
        <title>The tomato genome sequence provides insights into fleshy fruit evolution.</title>
        <authorList>
            <consortium name="Tomato Genome Consortium"/>
        </authorList>
    </citation>
    <scope>NUCLEOTIDE SEQUENCE [LARGE SCALE GENOMIC DNA]</scope>
    <source>
        <strain evidence="1">cv. Heinz 1706</strain>
    </source>
</reference>
<sequence length="58" mass="6682">MSIWGKMFFRYGFEGYQNISAGYLLGVGKPYYIFSLLSFISPQVFFQAKHTVTGEDRS</sequence>
<name>A0A3Q7GKD6_SOLLC</name>
<dbReference type="AlphaFoldDB" id="A0A3Q7GKD6"/>
<evidence type="ECO:0000313" key="1">
    <source>
        <dbReference type="EnsemblPlants" id="Solyc05g024190.3.1"/>
    </source>
</evidence>
<reference evidence="1" key="2">
    <citation type="submission" date="2019-01" db="UniProtKB">
        <authorList>
            <consortium name="EnsemblPlants"/>
        </authorList>
    </citation>
    <scope>IDENTIFICATION</scope>
    <source>
        <strain evidence="1">cv. Heinz 1706</strain>
    </source>
</reference>
<proteinExistence type="predicted"/>
<dbReference type="EnsemblPlants" id="Solyc05g024190.3.1">
    <property type="protein sequence ID" value="Solyc05g024190.3.1"/>
    <property type="gene ID" value="Solyc05g024190.3"/>
</dbReference>
<accession>A0A3Q7GKD6</accession>
<dbReference type="PaxDb" id="4081-Solyc05g024190.2.1"/>
<organism evidence="1">
    <name type="scientific">Solanum lycopersicum</name>
    <name type="common">Tomato</name>
    <name type="synonym">Lycopersicon esculentum</name>
    <dbReference type="NCBI Taxonomy" id="4081"/>
    <lineage>
        <taxon>Eukaryota</taxon>
        <taxon>Viridiplantae</taxon>
        <taxon>Streptophyta</taxon>
        <taxon>Embryophyta</taxon>
        <taxon>Tracheophyta</taxon>
        <taxon>Spermatophyta</taxon>
        <taxon>Magnoliopsida</taxon>
        <taxon>eudicotyledons</taxon>
        <taxon>Gunneridae</taxon>
        <taxon>Pentapetalae</taxon>
        <taxon>asterids</taxon>
        <taxon>lamiids</taxon>
        <taxon>Solanales</taxon>
        <taxon>Solanaceae</taxon>
        <taxon>Solanoideae</taxon>
        <taxon>Solaneae</taxon>
        <taxon>Solanum</taxon>
        <taxon>Solanum subgen. Lycopersicon</taxon>
    </lineage>
</organism>
<dbReference type="Proteomes" id="UP000004994">
    <property type="component" value="Chromosome 5"/>
</dbReference>
<evidence type="ECO:0000313" key="2">
    <source>
        <dbReference type="Proteomes" id="UP000004994"/>
    </source>
</evidence>
<keyword evidence="2" id="KW-1185">Reference proteome</keyword>